<dbReference type="InterPro" id="IPR005625">
    <property type="entry name" value="PepSY-ass_TM"/>
</dbReference>
<reference evidence="2 3" key="1">
    <citation type="submission" date="2018-12" db="EMBL/GenBank/DDBJ databases">
        <title>Marinifilum JC070 sp. nov., a marine bacterium isolated from Yongle Blue Hole in the South China Sea.</title>
        <authorList>
            <person name="Fu T."/>
        </authorList>
    </citation>
    <scope>NUCLEOTIDE SEQUENCE [LARGE SCALE GENOMIC DNA]</scope>
    <source>
        <strain evidence="2 3">JC070</strain>
    </source>
</reference>
<keyword evidence="1" id="KW-1133">Transmembrane helix</keyword>
<name>A0ABX1WQJ8_9BACT</name>
<feature type="transmembrane region" description="Helical" evidence="1">
    <location>
        <begin position="237"/>
        <end position="259"/>
    </location>
</feature>
<keyword evidence="1" id="KW-0812">Transmembrane</keyword>
<evidence type="ECO:0000313" key="3">
    <source>
        <dbReference type="Proteomes" id="UP000732105"/>
    </source>
</evidence>
<gene>
    <name evidence="2" type="ORF">ELS83_00815</name>
</gene>
<dbReference type="PANTHER" id="PTHR34219">
    <property type="entry name" value="IRON-REGULATED INNER MEMBRANE PROTEIN-RELATED"/>
    <property type="match status" value="1"/>
</dbReference>
<feature type="transmembrane region" description="Helical" evidence="1">
    <location>
        <begin position="292"/>
        <end position="315"/>
    </location>
</feature>
<evidence type="ECO:0008006" key="4">
    <source>
        <dbReference type="Google" id="ProtNLM"/>
    </source>
</evidence>
<keyword evidence="3" id="KW-1185">Reference proteome</keyword>
<comment type="caution">
    <text evidence="2">The sequence shown here is derived from an EMBL/GenBank/DDBJ whole genome shotgun (WGS) entry which is preliminary data.</text>
</comment>
<dbReference type="EMBL" id="RZNH01000001">
    <property type="protein sequence ID" value="NOU58338.1"/>
    <property type="molecule type" value="Genomic_DNA"/>
</dbReference>
<proteinExistence type="predicted"/>
<feature type="transmembrane region" description="Helical" evidence="1">
    <location>
        <begin position="36"/>
        <end position="55"/>
    </location>
</feature>
<dbReference type="Pfam" id="PF03929">
    <property type="entry name" value="PepSY_TM"/>
    <property type="match status" value="2"/>
</dbReference>
<feature type="transmembrane region" description="Helical" evidence="1">
    <location>
        <begin position="500"/>
        <end position="526"/>
    </location>
</feature>
<evidence type="ECO:0000313" key="2">
    <source>
        <dbReference type="EMBL" id="NOU58338.1"/>
    </source>
</evidence>
<keyword evidence="1" id="KW-0472">Membrane</keyword>
<protein>
    <recommendedName>
        <fullName evidence="4">PepSY domain-containing protein</fullName>
    </recommendedName>
</protein>
<evidence type="ECO:0000256" key="1">
    <source>
        <dbReference type="SAM" id="Phobius"/>
    </source>
</evidence>
<dbReference type="Proteomes" id="UP000732105">
    <property type="component" value="Unassembled WGS sequence"/>
</dbReference>
<accession>A0ABX1WQJ8</accession>
<sequence length="535" mass="61768">MGKICSSHFSLFDITPINHRLVKNRIYKISRWIHKYFGLFFLLFMGWMSLSGVILNHPDLIQNISVHRFLVPKQYQPENWNRSSLKGIEYMGDSLLIYGRQGVFLSHDKGKTCTPFMKGEFPTSALGKRTNHLFFSNKEQLLLSATNQGCFQFNFNQGIWHKLPLPEGDHSILKILDTDDHYLLVSKSDVYQTSGNKSKLTFEKLSLKKKIYSSNISLIQVFFQLHDGSIWGLPGRLVWDLAGLVLFFLCISAFYIWYYPKKWKRRYKKKGKRASHSEKSARNFFFKYHKKLGWYFAILLIIITFTGMFLTPVFMMTLVNGSISSKYYPAIQDKNPWNHKIRNALYDSQKNQLVLDCSDGVWAGSCSSEEEFQKISLPVRIFGMGTTVFREEKPGSWLVGSFGGLHRVDKEADQSEKILQTKKDNNSGRPASTFVTGYQKLPDGKQYILGHYKGICNDKGEKLNDVLPMPKHIIKKSKLPLWNYMFELHNARIFRGGIGAFYMLIIPLGGLLCLLMLMAGVLDYWLTKPKARNRN</sequence>
<organism evidence="2 3">
    <name type="scientific">Marinifilum caeruleilacunae</name>
    <dbReference type="NCBI Taxonomy" id="2499076"/>
    <lineage>
        <taxon>Bacteria</taxon>
        <taxon>Pseudomonadati</taxon>
        <taxon>Bacteroidota</taxon>
        <taxon>Bacteroidia</taxon>
        <taxon>Marinilabiliales</taxon>
        <taxon>Marinifilaceae</taxon>
    </lineage>
</organism>